<dbReference type="EMBL" id="BPVZ01000128">
    <property type="protein sequence ID" value="GKV38421.1"/>
    <property type="molecule type" value="Genomic_DNA"/>
</dbReference>
<sequence>MLGRVSLMIWASVSLSRTRFRQHLPSQQKESNGRRLSASQTHLNFTSLGFLFYYESQLLRSIYSESINTHPIIPQPLFLPRHLAYSIPTGRRNRIGKGNTEGACGGGNARYGVIEQWALLLRNAWPKVSGECKCFGQSPLPAYEPAFDWENERSMIFGQRTPETPVVHHGSFRILLVTKIMLRFIGLL</sequence>
<gene>
    <name evidence="1" type="ORF">SLEP1_g46333</name>
</gene>
<evidence type="ECO:0000313" key="2">
    <source>
        <dbReference type="Proteomes" id="UP001054252"/>
    </source>
</evidence>
<keyword evidence="2" id="KW-1185">Reference proteome</keyword>
<dbReference type="AlphaFoldDB" id="A0AAV5LM14"/>
<evidence type="ECO:0000313" key="1">
    <source>
        <dbReference type="EMBL" id="GKV38421.1"/>
    </source>
</evidence>
<reference evidence="1 2" key="1">
    <citation type="journal article" date="2021" name="Commun. Biol.">
        <title>The genome of Shorea leprosula (Dipterocarpaceae) highlights the ecological relevance of drought in aseasonal tropical rainforests.</title>
        <authorList>
            <person name="Ng K.K.S."/>
            <person name="Kobayashi M.J."/>
            <person name="Fawcett J.A."/>
            <person name="Hatakeyama M."/>
            <person name="Paape T."/>
            <person name="Ng C.H."/>
            <person name="Ang C.C."/>
            <person name="Tnah L.H."/>
            <person name="Lee C.T."/>
            <person name="Nishiyama T."/>
            <person name="Sese J."/>
            <person name="O'Brien M.J."/>
            <person name="Copetti D."/>
            <person name="Mohd Noor M.I."/>
            <person name="Ong R.C."/>
            <person name="Putra M."/>
            <person name="Sireger I.Z."/>
            <person name="Indrioko S."/>
            <person name="Kosugi Y."/>
            <person name="Izuno A."/>
            <person name="Isagi Y."/>
            <person name="Lee S.L."/>
            <person name="Shimizu K.K."/>
        </authorList>
    </citation>
    <scope>NUCLEOTIDE SEQUENCE [LARGE SCALE GENOMIC DNA]</scope>
    <source>
        <strain evidence="1">214</strain>
    </source>
</reference>
<dbReference type="Proteomes" id="UP001054252">
    <property type="component" value="Unassembled WGS sequence"/>
</dbReference>
<accession>A0AAV5LM14</accession>
<name>A0AAV5LM14_9ROSI</name>
<protein>
    <submittedName>
        <fullName evidence="1">Uncharacterized protein</fullName>
    </submittedName>
</protein>
<proteinExistence type="predicted"/>
<comment type="caution">
    <text evidence="1">The sequence shown here is derived from an EMBL/GenBank/DDBJ whole genome shotgun (WGS) entry which is preliminary data.</text>
</comment>
<organism evidence="1 2">
    <name type="scientific">Rubroshorea leprosula</name>
    <dbReference type="NCBI Taxonomy" id="152421"/>
    <lineage>
        <taxon>Eukaryota</taxon>
        <taxon>Viridiplantae</taxon>
        <taxon>Streptophyta</taxon>
        <taxon>Embryophyta</taxon>
        <taxon>Tracheophyta</taxon>
        <taxon>Spermatophyta</taxon>
        <taxon>Magnoliopsida</taxon>
        <taxon>eudicotyledons</taxon>
        <taxon>Gunneridae</taxon>
        <taxon>Pentapetalae</taxon>
        <taxon>rosids</taxon>
        <taxon>malvids</taxon>
        <taxon>Malvales</taxon>
        <taxon>Dipterocarpaceae</taxon>
        <taxon>Rubroshorea</taxon>
    </lineage>
</organism>